<dbReference type="EMBL" id="JBHSCZ010000001">
    <property type="protein sequence ID" value="MFC4262012.1"/>
    <property type="molecule type" value="Genomic_DNA"/>
</dbReference>
<feature type="transmembrane region" description="Helical" evidence="5">
    <location>
        <begin position="6"/>
        <end position="39"/>
    </location>
</feature>
<evidence type="ECO:0000256" key="3">
    <source>
        <dbReference type="ARBA" id="ARBA00022989"/>
    </source>
</evidence>
<dbReference type="PANTHER" id="PTHR43701:SF2">
    <property type="entry name" value="MEMBRANE TRANSPORTER PROTEIN YJNA-RELATED"/>
    <property type="match status" value="1"/>
</dbReference>
<comment type="caution">
    <text evidence="6">The sequence shown here is derived from an EMBL/GenBank/DDBJ whole genome shotgun (WGS) entry which is preliminary data.</text>
</comment>
<keyword evidence="2 5" id="KW-0812">Transmembrane</keyword>
<dbReference type="InterPro" id="IPR051598">
    <property type="entry name" value="TSUP/Inactive_protease-like"/>
</dbReference>
<feature type="transmembrane region" description="Helical" evidence="5">
    <location>
        <begin position="102"/>
        <end position="121"/>
    </location>
</feature>
<dbReference type="Pfam" id="PF01925">
    <property type="entry name" value="TauE"/>
    <property type="match status" value="1"/>
</dbReference>
<gene>
    <name evidence="6" type="ORF">ACFOWM_03915</name>
</gene>
<reference evidence="7" key="1">
    <citation type="journal article" date="2019" name="Int. J. Syst. Evol. Microbiol.">
        <title>The Global Catalogue of Microorganisms (GCM) 10K type strain sequencing project: providing services to taxonomists for standard genome sequencing and annotation.</title>
        <authorList>
            <consortium name="The Broad Institute Genomics Platform"/>
            <consortium name="The Broad Institute Genome Sequencing Center for Infectious Disease"/>
            <person name="Wu L."/>
            <person name="Ma J."/>
        </authorList>
    </citation>
    <scope>NUCLEOTIDE SEQUENCE [LARGE SCALE GENOMIC DNA]</scope>
    <source>
        <strain evidence="7">CECT 8289</strain>
    </source>
</reference>
<feature type="transmembrane region" description="Helical" evidence="5">
    <location>
        <begin position="51"/>
        <end position="68"/>
    </location>
</feature>
<keyword evidence="5" id="KW-1003">Cell membrane</keyword>
<evidence type="ECO:0000256" key="2">
    <source>
        <dbReference type="ARBA" id="ARBA00022692"/>
    </source>
</evidence>
<dbReference type="Proteomes" id="UP001595907">
    <property type="component" value="Unassembled WGS sequence"/>
</dbReference>
<proteinExistence type="inferred from homology"/>
<keyword evidence="3 5" id="KW-1133">Transmembrane helix</keyword>
<dbReference type="InterPro" id="IPR002781">
    <property type="entry name" value="TM_pro_TauE-like"/>
</dbReference>
<evidence type="ECO:0000256" key="4">
    <source>
        <dbReference type="ARBA" id="ARBA00023136"/>
    </source>
</evidence>
<dbReference type="PANTHER" id="PTHR43701">
    <property type="entry name" value="MEMBRANE TRANSPORTER PROTEIN MJ0441-RELATED"/>
    <property type="match status" value="1"/>
</dbReference>
<sequence>MDTQTIIILLLIGLAAGTLSGVVGIGGGIIIVPALVYFLGFSQRMAQGTSLAILLLPIGLLAVIQFYKAGYVDVKVTATIAIAFFIGSYFGSKIALTVPQEVLKKIFAILLLVVAVKMLFFDKSPKTEKNTSINSPFPTSQPET</sequence>
<comment type="similarity">
    <text evidence="5">Belongs to the 4-toluene sulfonate uptake permease (TSUP) (TC 2.A.102) family.</text>
</comment>
<accession>A0ABV8QQJ1</accession>
<organism evidence="6 7">
    <name type="scientific">Ferruginibacter yonginensis</name>
    <dbReference type="NCBI Taxonomy" id="1310416"/>
    <lineage>
        <taxon>Bacteria</taxon>
        <taxon>Pseudomonadati</taxon>
        <taxon>Bacteroidota</taxon>
        <taxon>Chitinophagia</taxon>
        <taxon>Chitinophagales</taxon>
        <taxon>Chitinophagaceae</taxon>
        <taxon>Ferruginibacter</taxon>
    </lineage>
</organism>
<name>A0ABV8QQJ1_9BACT</name>
<evidence type="ECO:0000313" key="6">
    <source>
        <dbReference type="EMBL" id="MFC4262012.1"/>
    </source>
</evidence>
<evidence type="ECO:0000313" key="7">
    <source>
        <dbReference type="Proteomes" id="UP001595907"/>
    </source>
</evidence>
<evidence type="ECO:0000256" key="5">
    <source>
        <dbReference type="RuleBase" id="RU363041"/>
    </source>
</evidence>
<protein>
    <recommendedName>
        <fullName evidence="5">Probable membrane transporter protein</fullName>
    </recommendedName>
</protein>
<dbReference type="RefSeq" id="WP_379707350.1">
    <property type="nucleotide sequence ID" value="NZ_JBHSCZ010000001.1"/>
</dbReference>
<keyword evidence="7" id="KW-1185">Reference proteome</keyword>
<feature type="transmembrane region" description="Helical" evidence="5">
    <location>
        <begin position="74"/>
        <end position="90"/>
    </location>
</feature>
<comment type="subcellular location">
    <subcellularLocation>
        <location evidence="5">Cell membrane</location>
        <topology evidence="5">Multi-pass membrane protein</topology>
    </subcellularLocation>
    <subcellularLocation>
        <location evidence="1">Membrane</location>
        <topology evidence="1">Multi-pass membrane protein</topology>
    </subcellularLocation>
</comment>
<evidence type="ECO:0000256" key="1">
    <source>
        <dbReference type="ARBA" id="ARBA00004141"/>
    </source>
</evidence>
<keyword evidence="4 5" id="KW-0472">Membrane</keyword>